<keyword evidence="2" id="KW-1185">Reference proteome</keyword>
<comment type="caution">
    <text evidence="1">The sequence shown here is derived from an EMBL/GenBank/DDBJ whole genome shotgun (WGS) entry which is preliminary data.</text>
</comment>
<name>A0ABR9R2V4_9FIRM</name>
<dbReference type="EMBL" id="JADCKC010000002">
    <property type="protein sequence ID" value="MBE5037449.1"/>
    <property type="molecule type" value="Genomic_DNA"/>
</dbReference>
<evidence type="ECO:0000313" key="2">
    <source>
        <dbReference type="Proteomes" id="UP000768567"/>
    </source>
</evidence>
<dbReference type="RefSeq" id="WP_193500806.1">
    <property type="nucleotide sequence ID" value="NZ_JADCKC010000002.1"/>
</dbReference>
<reference evidence="1 2" key="1">
    <citation type="submission" date="2020-10" db="EMBL/GenBank/DDBJ databases">
        <title>ChiBAC.</title>
        <authorList>
            <person name="Zenner C."/>
            <person name="Hitch T.C.A."/>
            <person name="Clavel T."/>
        </authorList>
    </citation>
    <scope>NUCLEOTIDE SEQUENCE [LARGE SCALE GENOMIC DNA]</scope>
    <source>
        <strain evidence="1 2">DSM 109015</strain>
    </source>
</reference>
<accession>A0ABR9R2V4</accession>
<protein>
    <submittedName>
        <fullName evidence="1">Uncharacterized protein</fullName>
    </submittedName>
</protein>
<organism evidence="1 2">
    <name type="scientific">Gemmiger gallinarum</name>
    <dbReference type="NCBI Taxonomy" id="2779354"/>
    <lineage>
        <taxon>Bacteria</taxon>
        <taxon>Bacillati</taxon>
        <taxon>Bacillota</taxon>
        <taxon>Clostridia</taxon>
        <taxon>Eubacteriales</taxon>
        <taxon>Gemmiger</taxon>
    </lineage>
</organism>
<evidence type="ECO:0000313" key="1">
    <source>
        <dbReference type="EMBL" id="MBE5037449.1"/>
    </source>
</evidence>
<dbReference type="Proteomes" id="UP000768567">
    <property type="component" value="Unassembled WGS sequence"/>
</dbReference>
<gene>
    <name evidence="1" type="ORF">INF35_06605</name>
</gene>
<sequence>MSILDSFTAYNFNVGVPYISITSNGITFNKSVVIKLGYPKFVVLLIDENEKRIAIQACEESAKNAAAFYKEKKSNVVSVRWNGRDLLNTFQELMGWNLKESSGYRIDGVLLKEEHAMLFDLKEAHPLS</sequence>
<proteinExistence type="predicted"/>